<dbReference type="PANTHER" id="PTHR36716">
    <property type="entry name" value="F3H9.20 PROTEIN"/>
    <property type="match status" value="1"/>
</dbReference>
<sequence length="328" mass="35106">MAQALQGMMFIRAPFARIVAAGTILESSVVKENGDFRSRRVLAHRQFPGGSRLLGRTLRQPKANGSSSRFRNSSVVRCSVNDDSAASSSDPTVYRGMYGNWSVDSTDVREVLLYRSGLVTSAAAFVTVASSAFLPEGNPLKSAIQGVYDPLYALGAGGLGLSLVLIHIYVTPIKRALQLLWAVGVLGSVALAVNFAAPADQGLVQFVIDHPAGVWAVGPLFAALTGLAFKEGLCYGKFEAAALFFVIPSVLLGHLSGVMDEKVKLGLLAAWIGLFVVFATRKFTQPIKDDIGDKSVFTFNALPAAEKERILQERGQIASQVAERSEEQ</sequence>
<organism evidence="2 3">
    <name type="scientific">Riccia fluitans</name>
    <dbReference type="NCBI Taxonomy" id="41844"/>
    <lineage>
        <taxon>Eukaryota</taxon>
        <taxon>Viridiplantae</taxon>
        <taxon>Streptophyta</taxon>
        <taxon>Embryophyta</taxon>
        <taxon>Marchantiophyta</taxon>
        <taxon>Marchantiopsida</taxon>
        <taxon>Marchantiidae</taxon>
        <taxon>Marchantiales</taxon>
        <taxon>Ricciaceae</taxon>
        <taxon>Riccia</taxon>
    </lineage>
</organism>
<proteinExistence type="predicted"/>
<dbReference type="InterPro" id="IPR019275">
    <property type="entry name" value="DUF2301"/>
</dbReference>
<dbReference type="PANTHER" id="PTHR36716:SF2">
    <property type="entry name" value="F3H9.20 PROTEIN"/>
    <property type="match status" value="1"/>
</dbReference>
<accession>A0ABD1XGX9</accession>
<evidence type="ECO:0000313" key="3">
    <source>
        <dbReference type="Proteomes" id="UP001605036"/>
    </source>
</evidence>
<dbReference type="Pfam" id="PF10063">
    <property type="entry name" value="DUF2301"/>
    <property type="match status" value="1"/>
</dbReference>
<keyword evidence="1" id="KW-0812">Transmembrane</keyword>
<feature type="transmembrane region" description="Helical" evidence="1">
    <location>
        <begin position="151"/>
        <end position="170"/>
    </location>
</feature>
<evidence type="ECO:0000313" key="2">
    <source>
        <dbReference type="EMBL" id="KAL2608190.1"/>
    </source>
</evidence>
<feature type="transmembrane region" description="Helical" evidence="1">
    <location>
        <begin position="212"/>
        <end position="229"/>
    </location>
</feature>
<feature type="transmembrane region" description="Helical" evidence="1">
    <location>
        <begin position="241"/>
        <end position="259"/>
    </location>
</feature>
<evidence type="ECO:0008006" key="4">
    <source>
        <dbReference type="Google" id="ProtNLM"/>
    </source>
</evidence>
<keyword evidence="3" id="KW-1185">Reference proteome</keyword>
<keyword evidence="1" id="KW-1133">Transmembrane helix</keyword>
<name>A0ABD1XGX9_9MARC</name>
<reference evidence="2 3" key="1">
    <citation type="submission" date="2024-09" db="EMBL/GenBank/DDBJ databases">
        <title>Chromosome-scale assembly of Riccia fluitans.</title>
        <authorList>
            <person name="Paukszto L."/>
            <person name="Sawicki J."/>
            <person name="Karawczyk K."/>
            <person name="Piernik-Szablinska J."/>
            <person name="Szczecinska M."/>
            <person name="Mazdziarz M."/>
        </authorList>
    </citation>
    <scope>NUCLEOTIDE SEQUENCE [LARGE SCALE GENOMIC DNA]</scope>
    <source>
        <strain evidence="2">Rf_01</strain>
        <tissue evidence="2">Aerial parts of the thallus</tissue>
    </source>
</reference>
<protein>
    <recommendedName>
        <fullName evidence="4">Integral membrane protein</fullName>
    </recommendedName>
</protein>
<feature type="transmembrane region" description="Helical" evidence="1">
    <location>
        <begin position="177"/>
        <end position="197"/>
    </location>
</feature>
<keyword evidence="1" id="KW-0472">Membrane</keyword>
<dbReference type="AlphaFoldDB" id="A0ABD1XGX9"/>
<dbReference type="EMBL" id="JBHFFA010000008">
    <property type="protein sequence ID" value="KAL2608190.1"/>
    <property type="molecule type" value="Genomic_DNA"/>
</dbReference>
<dbReference type="Proteomes" id="UP001605036">
    <property type="component" value="Unassembled WGS sequence"/>
</dbReference>
<evidence type="ECO:0000256" key="1">
    <source>
        <dbReference type="SAM" id="Phobius"/>
    </source>
</evidence>
<gene>
    <name evidence="2" type="ORF">R1flu_026763</name>
</gene>
<comment type="caution">
    <text evidence="2">The sequence shown here is derived from an EMBL/GenBank/DDBJ whole genome shotgun (WGS) entry which is preliminary data.</text>
</comment>
<feature type="transmembrane region" description="Helical" evidence="1">
    <location>
        <begin position="265"/>
        <end position="284"/>
    </location>
</feature>
<feature type="transmembrane region" description="Helical" evidence="1">
    <location>
        <begin position="112"/>
        <end position="131"/>
    </location>
</feature>